<dbReference type="PANTHER" id="PTHR13817:SF73">
    <property type="entry name" value="FIBRONECTIN TYPE-III DOMAIN-CONTAINING PROTEIN"/>
    <property type="match status" value="1"/>
</dbReference>
<dbReference type="PANTHER" id="PTHR13817">
    <property type="entry name" value="TITIN"/>
    <property type="match status" value="1"/>
</dbReference>
<dbReference type="PROSITE" id="PS50853">
    <property type="entry name" value="FN3"/>
    <property type="match status" value="3"/>
</dbReference>
<dbReference type="Gene3D" id="2.60.40.10">
    <property type="entry name" value="Immunoglobulins"/>
    <property type="match status" value="5"/>
</dbReference>
<dbReference type="InterPro" id="IPR036116">
    <property type="entry name" value="FN3_sf"/>
</dbReference>
<dbReference type="CDD" id="cd00063">
    <property type="entry name" value="FN3"/>
    <property type="match status" value="4"/>
</dbReference>
<dbReference type="Proteomes" id="UP000509346">
    <property type="component" value="Chromosome"/>
</dbReference>
<gene>
    <name evidence="4" type="ORF">HZS54_01705</name>
</gene>
<dbReference type="SUPFAM" id="SSF49265">
    <property type="entry name" value="Fibronectin type III"/>
    <property type="match status" value="4"/>
</dbReference>
<dbReference type="InterPro" id="IPR013783">
    <property type="entry name" value="Ig-like_fold"/>
</dbReference>
<feature type="domain" description="Fibronectin type-III" evidence="3">
    <location>
        <begin position="833"/>
        <end position="929"/>
    </location>
</feature>
<evidence type="ECO:0000313" key="4">
    <source>
        <dbReference type="EMBL" id="QLH80421.1"/>
    </source>
</evidence>
<feature type="domain" description="Fibronectin type-III" evidence="3">
    <location>
        <begin position="931"/>
        <end position="1027"/>
    </location>
</feature>
<proteinExistence type="predicted"/>
<sequence>MVLVLLGLTVQAGAAQVSTTQGSGVDAAESAGALSVETTWADPINESSVVAAGNLTGVPTNETATVLIEYRRQGTATWRASSRQTVETTGPFRTVLTGLESGATYEYRARAVSGSAGDNGTRSTFAVPDNPPTVKAQPPASVTEDSARLTASVGWLGGADSAEVVVAAIPSDGLDPTRTRNRTVTDDGSVTLTVDGLEPNATYDYVAHVSASDGDNATAGPVRFTTDTEFAVETSGAAAVNATALKVSGAAIDLGGADSADIGFEYRQRGASEWTATGWTTVTAPNGTSATLTGLAPNTTYEVRAVGTAVDNDLDDGRTLTVATDPAPAPDPAPTVTTTGPAAVSERFAGLTASVTGLGGAESADVLLELRPAGASDWRLVANRTVTEPRDVRVDYHELRANTTYEYRAVLVAADGDVATGDAVRFRTDTAFAVVTDGAAADNATAVTVRGTITDFGGAEGADAFVQYRRAGATEWTRANETRAALASEGSVAGTVTGLAPNATYEFRIRAVGTDEGQDFGAVVTATTAAPSDPAPAVRATGATDVTVHSANLTAAVDALGGAERGQVAFQLLWPDSSEWYTFETRNVTGPTDVNATFLDFGANTTYEYRVVLTADDGDEATSSPVALTTAEPIAVRTDGANAVNATAVAVNGTVTDFGDAEAPRGYVEYREVGTYGWTTVTETAVTADGNFHGTVTGLAPETTYEFRVRATAGEYDRDTGSVVTATTAADPEPVLTTTGAAAVTDESADLTATVTDLGGAESATVTVELRPAGGDRWTAVASRNVTASADLRVTADGLSANTTYEYRAVLTASDGDTAGGGVGTLATDAAFAVATESARAVDDTAVTVTGAVTDLGGADAATAVVEYRRAGATEWTTATRERLPAPGTVTATVDGLAPGTDYEVRVTASATDGDRDAGDALAVRADAALAVATVDATDVNGSAATLNGDLADLGGADTASVAIEYRARGDERWRTATVGNRSAPGEFDRTVAGLTSETTYEFRAVASASDGDEVTGETRTLTTEAVASGPAIEEFDLRPFRSPNPHLAFLASWSVADDDGDLESVTVEVIDDDGEVVDSATTDAAGVSHGGANYFRLKHVRDETFTVRLVVTDEGGERTTDTRTVTE</sequence>
<dbReference type="GeneID" id="56081264"/>
<keyword evidence="1" id="KW-0677">Repeat</keyword>
<dbReference type="OrthoDB" id="219630at2157"/>
<protein>
    <submittedName>
        <fullName evidence="4">Fibronectin type III domain-containing protein</fullName>
    </submittedName>
</protein>
<dbReference type="SMART" id="SM00060">
    <property type="entry name" value="FN3"/>
    <property type="match status" value="8"/>
</dbReference>
<dbReference type="KEGG" id="hpel:HZS54_01705"/>
<feature type="region of interest" description="Disordered" evidence="2">
    <location>
        <begin position="113"/>
        <end position="143"/>
    </location>
</feature>
<dbReference type="RefSeq" id="WP_179920250.1">
    <property type="nucleotide sequence ID" value="NZ_CP058909.1"/>
</dbReference>
<name>A0A7D5P6K3_9EURY</name>
<accession>A0A7D5P6K3</accession>
<dbReference type="InterPro" id="IPR050964">
    <property type="entry name" value="Striated_Muscle_Regulatory"/>
</dbReference>
<organism evidence="4 5">
    <name type="scientific">Halosimplex pelagicum</name>
    <dbReference type="NCBI Taxonomy" id="869886"/>
    <lineage>
        <taxon>Archaea</taxon>
        <taxon>Methanobacteriati</taxon>
        <taxon>Methanobacteriota</taxon>
        <taxon>Stenosarchaea group</taxon>
        <taxon>Halobacteria</taxon>
        <taxon>Halobacteriales</taxon>
        <taxon>Haloarculaceae</taxon>
        <taxon>Halosimplex</taxon>
    </lineage>
</organism>
<evidence type="ECO:0000313" key="5">
    <source>
        <dbReference type="Proteomes" id="UP000509346"/>
    </source>
</evidence>
<feature type="domain" description="Fibronectin type-III" evidence="3">
    <location>
        <begin position="632"/>
        <end position="731"/>
    </location>
</feature>
<evidence type="ECO:0000256" key="2">
    <source>
        <dbReference type="SAM" id="MobiDB-lite"/>
    </source>
</evidence>
<reference evidence="4 5" key="1">
    <citation type="submission" date="2020-07" db="EMBL/GenBank/DDBJ databases">
        <title>Halosimplex litoreum sp. nov. and Halosimplex rubrum sp. nov., isolated from different salt environments.</title>
        <authorList>
            <person name="Cui H."/>
        </authorList>
    </citation>
    <scope>NUCLEOTIDE SEQUENCE [LARGE SCALE GENOMIC DNA]</scope>
    <source>
        <strain evidence="4 5">R2</strain>
    </source>
</reference>
<dbReference type="InterPro" id="IPR003961">
    <property type="entry name" value="FN3_dom"/>
</dbReference>
<dbReference type="EMBL" id="CP058909">
    <property type="protein sequence ID" value="QLH80421.1"/>
    <property type="molecule type" value="Genomic_DNA"/>
</dbReference>
<dbReference type="AlphaFoldDB" id="A0A7D5P6K3"/>
<evidence type="ECO:0000256" key="1">
    <source>
        <dbReference type="ARBA" id="ARBA00022737"/>
    </source>
</evidence>
<keyword evidence="5" id="KW-1185">Reference proteome</keyword>
<evidence type="ECO:0000259" key="3">
    <source>
        <dbReference type="PROSITE" id="PS50853"/>
    </source>
</evidence>